<gene>
    <name evidence="3" type="ORF">METZ01_LOCUS168284</name>
</gene>
<sequence>MAASPDKVFGVQRHDADRAGLHYDLRLERDGMLKSWSIPKGMPTNKRHLAIATPDH</sequence>
<organism evidence="3">
    <name type="scientific">marine metagenome</name>
    <dbReference type="NCBI Taxonomy" id="408172"/>
    <lineage>
        <taxon>unclassified sequences</taxon>
        <taxon>metagenomes</taxon>
        <taxon>ecological metagenomes</taxon>
    </lineage>
</organism>
<feature type="non-terminal residue" evidence="3">
    <location>
        <position position="56"/>
    </location>
</feature>
<dbReference type="EMBL" id="UINC01030666">
    <property type="protein sequence ID" value="SVB15430.1"/>
    <property type="molecule type" value="Genomic_DNA"/>
</dbReference>
<dbReference type="Pfam" id="PF13298">
    <property type="entry name" value="LigD_N"/>
    <property type="match status" value="1"/>
</dbReference>
<feature type="domain" description="DNA ligase D 3'-phosphoesterase" evidence="2">
    <location>
        <begin position="12"/>
        <end position="56"/>
    </location>
</feature>
<protein>
    <recommendedName>
        <fullName evidence="2">DNA ligase D 3'-phosphoesterase domain-containing protein</fullName>
    </recommendedName>
</protein>
<evidence type="ECO:0000313" key="3">
    <source>
        <dbReference type="EMBL" id="SVB15430.1"/>
    </source>
</evidence>
<name>A0A382BNL8_9ZZZZ</name>
<reference evidence="3" key="1">
    <citation type="submission" date="2018-05" db="EMBL/GenBank/DDBJ databases">
        <authorList>
            <person name="Lanie J.A."/>
            <person name="Ng W.-L."/>
            <person name="Kazmierczak K.M."/>
            <person name="Andrzejewski T.M."/>
            <person name="Davidsen T.M."/>
            <person name="Wayne K.J."/>
            <person name="Tettelin H."/>
            <person name="Glass J.I."/>
            <person name="Rusch D."/>
            <person name="Podicherti R."/>
            <person name="Tsui H.-C.T."/>
            <person name="Winkler M.E."/>
        </authorList>
    </citation>
    <scope>NUCLEOTIDE SEQUENCE</scope>
</reference>
<evidence type="ECO:0000256" key="1">
    <source>
        <dbReference type="SAM" id="MobiDB-lite"/>
    </source>
</evidence>
<proteinExistence type="predicted"/>
<accession>A0A382BNL8</accession>
<evidence type="ECO:0000259" key="2">
    <source>
        <dbReference type="Pfam" id="PF13298"/>
    </source>
</evidence>
<dbReference type="InterPro" id="IPR014144">
    <property type="entry name" value="LigD_PE_domain"/>
</dbReference>
<dbReference type="PANTHER" id="PTHR39465:SF1">
    <property type="entry name" value="DNA LIGASE D 3'-PHOSPHOESTERASE DOMAIN-CONTAINING PROTEIN"/>
    <property type="match status" value="1"/>
</dbReference>
<feature type="region of interest" description="Disordered" evidence="1">
    <location>
        <begin position="37"/>
        <end position="56"/>
    </location>
</feature>
<dbReference type="AlphaFoldDB" id="A0A382BNL8"/>
<dbReference type="PANTHER" id="PTHR39465">
    <property type="entry name" value="DNA LIGASE D, 3'-PHOSPHOESTERASE DOMAIN"/>
    <property type="match status" value="1"/>
</dbReference>